<name>A0A5N6VFQ3_9EURO</name>
<feature type="compositionally biased region" description="Basic residues" evidence="1">
    <location>
        <begin position="13"/>
        <end position="29"/>
    </location>
</feature>
<dbReference type="EMBL" id="ML738415">
    <property type="protein sequence ID" value="KAE8307153.1"/>
    <property type="molecule type" value="Genomic_DNA"/>
</dbReference>
<sequence>MCSQGEHDQGIGSKRKKPDLRKSKQGQGKRKADTSHTARVPRSSPHYHPLVL</sequence>
<accession>A0A5N6VFQ3</accession>
<reference evidence="3" key="1">
    <citation type="submission" date="2019-04" db="EMBL/GenBank/DDBJ databases">
        <title>Friends and foes A comparative genomics studyof 23 Aspergillus species from section Flavi.</title>
        <authorList>
            <consortium name="DOE Joint Genome Institute"/>
            <person name="Kjaerbolling I."/>
            <person name="Vesth T."/>
            <person name="Frisvad J.C."/>
            <person name="Nybo J.L."/>
            <person name="Theobald S."/>
            <person name="Kildgaard S."/>
            <person name="Isbrandt T."/>
            <person name="Kuo A."/>
            <person name="Sato A."/>
            <person name="Lyhne E.K."/>
            <person name="Kogle M.E."/>
            <person name="Wiebenga A."/>
            <person name="Kun R.S."/>
            <person name="Lubbers R.J."/>
            <person name="Makela M.R."/>
            <person name="Barry K."/>
            <person name="Chovatia M."/>
            <person name="Clum A."/>
            <person name="Daum C."/>
            <person name="Haridas S."/>
            <person name="He G."/>
            <person name="LaButti K."/>
            <person name="Lipzen A."/>
            <person name="Mondo S."/>
            <person name="Riley R."/>
            <person name="Salamov A."/>
            <person name="Simmons B.A."/>
            <person name="Magnuson J.K."/>
            <person name="Henrissat B."/>
            <person name="Mortensen U.H."/>
            <person name="Larsen T.O."/>
            <person name="Devries R.P."/>
            <person name="Grigoriev I.V."/>
            <person name="Machida M."/>
            <person name="Baker S.E."/>
            <person name="Andersen M.R."/>
        </authorList>
    </citation>
    <scope>NUCLEOTIDE SEQUENCE [LARGE SCALE GENOMIC DNA]</scope>
    <source>
        <strain evidence="3">CBS 130015</strain>
    </source>
</reference>
<organism evidence="2 3">
    <name type="scientific">Aspergillus transmontanensis</name>
    <dbReference type="NCBI Taxonomy" id="1034304"/>
    <lineage>
        <taxon>Eukaryota</taxon>
        <taxon>Fungi</taxon>
        <taxon>Dikarya</taxon>
        <taxon>Ascomycota</taxon>
        <taxon>Pezizomycotina</taxon>
        <taxon>Eurotiomycetes</taxon>
        <taxon>Eurotiomycetidae</taxon>
        <taxon>Eurotiales</taxon>
        <taxon>Aspergillaceae</taxon>
        <taxon>Aspergillus</taxon>
        <taxon>Aspergillus subgen. Circumdati</taxon>
    </lineage>
</organism>
<evidence type="ECO:0000313" key="2">
    <source>
        <dbReference type="EMBL" id="KAE8307153.1"/>
    </source>
</evidence>
<evidence type="ECO:0000313" key="3">
    <source>
        <dbReference type="Proteomes" id="UP000325433"/>
    </source>
</evidence>
<proteinExistence type="predicted"/>
<protein>
    <submittedName>
        <fullName evidence="2">Uncharacterized protein</fullName>
    </submittedName>
</protein>
<feature type="region of interest" description="Disordered" evidence="1">
    <location>
        <begin position="1"/>
        <end position="52"/>
    </location>
</feature>
<gene>
    <name evidence="2" type="ORF">BDV41DRAFT_555675</name>
</gene>
<dbReference type="AlphaFoldDB" id="A0A5N6VFQ3"/>
<dbReference type="Proteomes" id="UP000325433">
    <property type="component" value="Unassembled WGS sequence"/>
</dbReference>
<keyword evidence="3" id="KW-1185">Reference proteome</keyword>
<evidence type="ECO:0000256" key="1">
    <source>
        <dbReference type="SAM" id="MobiDB-lite"/>
    </source>
</evidence>